<dbReference type="GO" id="GO:0003677">
    <property type="term" value="F:DNA binding"/>
    <property type="evidence" value="ECO:0007669"/>
    <property type="project" value="UniProtKB-KW"/>
</dbReference>
<dbReference type="InterPro" id="IPR000524">
    <property type="entry name" value="Tscrpt_reg_HTH_GntR"/>
</dbReference>
<dbReference type="Proteomes" id="UP000473885">
    <property type="component" value="Unassembled WGS sequence"/>
</dbReference>
<keyword evidence="2" id="KW-0238">DNA-binding</keyword>
<dbReference type="SMART" id="SM00345">
    <property type="entry name" value="HTH_GNTR"/>
    <property type="match status" value="1"/>
</dbReference>
<proteinExistence type="predicted"/>
<gene>
    <name evidence="5" type="ORF">FDF74_06915</name>
</gene>
<dbReference type="Pfam" id="PF00392">
    <property type="entry name" value="GntR"/>
    <property type="match status" value="1"/>
</dbReference>
<reference evidence="5 6" key="1">
    <citation type="submission" date="2019-04" db="EMBL/GenBank/DDBJ databases">
        <title>Genome sequencing of Clostridium botulinum Groups I-IV and Clostridium butyricum.</title>
        <authorList>
            <person name="Brunt J."/>
            <person name="Van Vliet A.H.M."/>
            <person name="Stringer S.C."/>
            <person name="Carter A.T."/>
            <person name="Peck M.W."/>
        </authorList>
    </citation>
    <scope>NUCLEOTIDE SEQUENCE [LARGE SCALE GENOMIC DNA]</scope>
    <source>
        <strain evidence="5 6">IFR 18/094</strain>
    </source>
</reference>
<dbReference type="CDD" id="cd07377">
    <property type="entry name" value="WHTH_GntR"/>
    <property type="match status" value="1"/>
</dbReference>
<dbReference type="PRINTS" id="PR00035">
    <property type="entry name" value="HTHGNTR"/>
</dbReference>
<protein>
    <submittedName>
        <fullName evidence="5">FadR family transcriptional regulator</fullName>
    </submittedName>
</protein>
<dbReference type="GO" id="GO:0003700">
    <property type="term" value="F:DNA-binding transcription factor activity"/>
    <property type="evidence" value="ECO:0007669"/>
    <property type="project" value="InterPro"/>
</dbReference>
<sequence length="231" mass="26787">MFTPIKSYKVYEQVINQIKKMIILGKLKKGDKLPSERELVEQLKVSRTSIREAFRALEIIGLLECRQGEGNFIKENFENTFFEPLSIIFMLQKSNPKDIIEIRRIIEVGAASLAAQRITEEEVKDLGELIYKIKNSSDEDLNVDLDKIFHYKVAQASKNFILLNIINSCSSLINTIIKDARKKILMNEENKYKLINQHEQIYNALKEGNSLKASKLMEEHIDLTNKVMFYN</sequence>
<dbReference type="PANTHER" id="PTHR43537">
    <property type="entry name" value="TRANSCRIPTIONAL REGULATOR, GNTR FAMILY"/>
    <property type="match status" value="1"/>
</dbReference>
<accession>A0A6M0R9M2</accession>
<dbReference type="Gene3D" id="1.10.10.10">
    <property type="entry name" value="Winged helix-like DNA-binding domain superfamily/Winged helix DNA-binding domain"/>
    <property type="match status" value="1"/>
</dbReference>
<evidence type="ECO:0000256" key="1">
    <source>
        <dbReference type="ARBA" id="ARBA00023015"/>
    </source>
</evidence>
<dbReference type="SUPFAM" id="SSF48008">
    <property type="entry name" value="GntR ligand-binding domain-like"/>
    <property type="match status" value="1"/>
</dbReference>
<dbReference type="EMBL" id="SXDP01000004">
    <property type="protein sequence ID" value="NEZ46942.1"/>
    <property type="molecule type" value="Genomic_DNA"/>
</dbReference>
<name>A0A6M0R9M2_9CLOT</name>
<dbReference type="SUPFAM" id="SSF46785">
    <property type="entry name" value="Winged helix' DNA-binding domain"/>
    <property type="match status" value="1"/>
</dbReference>
<evidence type="ECO:0000313" key="6">
    <source>
        <dbReference type="Proteomes" id="UP000473885"/>
    </source>
</evidence>
<dbReference type="InterPro" id="IPR036388">
    <property type="entry name" value="WH-like_DNA-bd_sf"/>
</dbReference>
<organism evidence="5 6">
    <name type="scientific">Clostridium niameyense</name>
    <dbReference type="NCBI Taxonomy" id="1622073"/>
    <lineage>
        <taxon>Bacteria</taxon>
        <taxon>Bacillati</taxon>
        <taxon>Bacillota</taxon>
        <taxon>Clostridia</taxon>
        <taxon>Eubacteriales</taxon>
        <taxon>Clostridiaceae</taxon>
        <taxon>Clostridium</taxon>
    </lineage>
</organism>
<dbReference type="RefSeq" id="WP_050607906.1">
    <property type="nucleotide sequence ID" value="NZ_CABKUB010000006.1"/>
</dbReference>
<evidence type="ECO:0000256" key="2">
    <source>
        <dbReference type="ARBA" id="ARBA00023125"/>
    </source>
</evidence>
<dbReference type="AlphaFoldDB" id="A0A6M0R9M2"/>
<evidence type="ECO:0000256" key="3">
    <source>
        <dbReference type="ARBA" id="ARBA00023163"/>
    </source>
</evidence>
<dbReference type="InterPro" id="IPR011711">
    <property type="entry name" value="GntR_C"/>
</dbReference>
<dbReference type="Pfam" id="PF07729">
    <property type="entry name" value="FCD"/>
    <property type="match status" value="1"/>
</dbReference>
<dbReference type="Gene3D" id="1.20.120.530">
    <property type="entry name" value="GntR ligand-binding domain-like"/>
    <property type="match status" value="1"/>
</dbReference>
<dbReference type="OrthoDB" id="9799482at2"/>
<keyword evidence="3" id="KW-0804">Transcription</keyword>
<dbReference type="SMART" id="SM00895">
    <property type="entry name" value="FCD"/>
    <property type="match status" value="1"/>
</dbReference>
<keyword evidence="1" id="KW-0805">Transcription regulation</keyword>
<feature type="domain" description="HTH gntR-type" evidence="4">
    <location>
        <begin position="8"/>
        <end position="76"/>
    </location>
</feature>
<dbReference type="PANTHER" id="PTHR43537:SF43">
    <property type="entry name" value="GNTR-FAMILY TRANSCRIPTIONAL REGULATOR"/>
    <property type="match status" value="1"/>
</dbReference>
<dbReference type="PROSITE" id="PS50949">
    <property type="entry name" value="HTH_GNTR"/>
    <property type="match status" value="1"/>
</dbReference>
<dbReference type="InterPro" id="IPR008920">
    <property type="entry name" value="TF_FadR/GntR_C"/>
</dbReference>
<keyword evidence="6" id="KW-1185">Reference proteome</keyword>
<comment type="caution">
    <text evidence="5">The sequence shown here is derived from an EMBL/GenBank/DDBJ whole genome shotgun (WGS) entry which is preliminary data.</text>
</comment>
<evidence type="ECO:0000259" key="4">
    <source>
        <dbReference type="PROSITE" id="PS50949"/>
    </source>
</evidence>
<dbReference type="InterPro" id="IPR036390">
    <property type="entry name" value="WH_DNA-bd_sf"/>
</dbReference>
<evidence type="ECO:0000313" key="5">
    <source>
        <dbReference type="EMBL" id="NEZ46942.1"/>
    </source>
</evidence>